<dbReference type="GO" id="GO:0006629">
    <property type="term" value="P:lipid metabolic process"/>
    <property type="evidence" value="ECO:0007669"/>
    <property type="project" value="InterPro"/>
</dbReference>
<dbReference type="Proteomes" id="UP001221413">
    <property type="component" value="Unassembled WGS sequence"/>
</dbReference>
<name>A0AAD6IS31_DREDA</name>
<dbReference type="PANTHER" id="PTHR13593">
    <property type="match status" value="1"/>
</dbReference>
<dbReference type="SUPFAM" id="SSF51695">
    <property type="entry name" value="PLC-like phosphodiesterases"/>
    <property type="match status" value="1"/>
</dbReference>
<proteinExistence type="predicted"/>
<dbReference type="InterPro" id="IPR051057">
    <property type="entry name" value="PI-PLC_domain"/>
</dbReference>
<dbReference type="GO" id="GO:0008081">
    <property type="term" value="F:phosphoric diester hydrolase activity"/>
    <property type="evidence" value="ECO:0007669"/>
    <property type="project" value="InterPro"/>
</dbReference>
<dbReference type="PANTHER" id="PTHR13593:SF113">
    <property type="entry name" value="SI:DKEY-266F7.9"/>
    <property type="match status" value="1"/>
</dbReference>
<reference evidence="2" key="1">
    <citation type="submission" date="2023-01" db="EMBL/GenBank/DDBJ databases">
        <title>The chitinases involved in constricting ring structure development in the nematode-trapping fungus Drechslerella dactyloides.</title>
        <authorList>
            <person name="Wang R."/>
            <person name="Zhang L."/>
            <person name="Tang P."/>
            <person name="Li S."/>
            <person name="Liang L."/>
        </authorList>
    </citation>
    <scope>NUCLEOTIDE SEQUENCE</scope>
    <source>
        <strain evidence="2">YMF1.00031</strain>
    </source>
</reference>
<accession>A0AAD6IS31</accession>
<feature type="signal peptide" evidence="1">
    <location>
        <begin position="1"/>
        <end position="16"/>
    </location>
</feature>
<evidence type="ECO:0000313" key="3">
    <source>
        <dbReference type="Proteomes" id="UP001221413"/>
    </source>
</evidence>
<keyword evidence="3" id="KW-1185">Reference proteome</keyword>
<dbReference type="Gene3D" id="3.20.20.190">
    <property type="entry name" value="Phosphatidylinositol (PI) phosphodiesterase"/>
    <property type="match status" value="1"/>
</dbReference>
<evidence type="ECO:0000313" key="2">
    <source>
        <dbReference type="EMBL" id="KAJ6255991.1"/>
    </source>
</evidence>
<organism evidence="2 3">
    <name type="scientific">Drechslerella dactyloides</name>
    <name type="common">Nematode-trapping fungus</name>
    <name type="synonym">Arthrobotrys dactyloides</name>
    <dbReference type="NCBI Taxonomy" id="74499"/>
    <lineage>
        <taxon>Eukaryota</taxon>
        <taxon>Fungi</taxon>
        <taxon>Dikarya</taxon>
        <taxon>Ascomycota</taxon>
        <taxon>Pezizomycotina</taxon>
        <taxon>Orbiliomycetes</taxon>
        <taxon>Orbiliales</taxon>
        <taxon>Orbiliaceae</taxon>
        <taxon>Drechslerella</taxon>
    </lineage>
</organism>
<protein>
    <recommendedName>
        <fullName evidence="4">Phosphatidylinositol-specific phospholipase C X domain-containing protein</fullName>
    </recommendedName>
</protein>
<sequence>MHIAVRLLPLVAAAQALVPAPRLRDDDGVNDLYDRSLTDATARRGLGTSAEIYFINDWPAPITFTSSDSHYMSNDPPGSVSLGGFSASGKYAVDANGWIPLQSSFKVNMKAASESSVSVNIGMSPFKTGFTVDGKSPAAQAGVMLAPAKILSNGRDFDFYFFAGPGVVGPLINSVLEANAAAVFTNIKKQPMKLTVSNDIDILLKEIVNPSVKCSYASVTPVGNKAGLWDLNIIIDVTAEVRLNARFKKISKDANIKMTGTSLLATAQVDLGRLSGSNLKSVGNVGISITRFQTSIGDIKIDGDILVDIVGGIYPVLAPVLRLPYKLASIINTSENSKILTSLNSMLKSFGANPVLAPRWSTGSILARFKRFISSLLGPSDRSSDVDLRSLPDMARWMSNPTIQSRKLADLYLPGTHDSAAYAFTRTLSLMKYDDIAFLWNLEYYLPAPSDGSFNPLTMTPVHLGPILGSYVMNSVAHISKAQMQDIPAQLAGGIRHFDLRVYYDPTADNFYTQHALRAKPTLADIVAQVQTFVSTAGARELVILVVSHTNFNQDFTLDDGSVVTAAEVAAKFLDVVRPLEDWVYLPGKARGTKNFDFQTLQDTTVGEITQDGKSKVLILTPDFVLPEISVNTDGWDAAPSGATAKKGLYMISTAAALTAADIVGNVCKGLSGQEEVDLLEEKAKVANAALETTVKAAEKAAGGSKIQLVSVDWWEHGLNGKSAAQIIVGLNGI</sequence>
<dbReference type="InterPro" id="IPR017946">
    <property type="entry name" value="PLC-like_Pdiesterase_TIM-brl"/>
</dbReference>
<dbReference type="EMBL" id="JAQGDS010000016">
    <property type="protein sequence ID" value="KAJ6255991.1"/>
    <property type="molecule type" value="Genomic_DNA"/>
</dbReference>
<feature type="chain" id="PRO_5041909621" description="Phosphatidylinositol-specific phospholipase C X domain-containing protein" evidence="1">
    <location>
        <begin position="17"/>
        <end position="734"/>
    </location>
</feature>
<comment type="caution">
    <text evidence="2">The sequence shown here is derived from an EMBL/GenBank/DDBJ whole genome shotgun (WGS) entry which is preliminary data.</text>
</comment>
<keyword evidence="1" id="KW-0732">Signal</keyword>
<dbReference type="AlphaFoldDB" id="A0AAD6IS31"/>
<gene>
    <name evidence="2" type="ORF">Dda_9285</name>
</gene>
<evidence type="ECO:0008006" key="4">
    <source>
        <dbReference type="Google" id="ProtNLM"/>
    </source>
</evidence>
<evidence type="ECO:0000256" key="1">
    <source>
        <dbReference type="SAM" id="SignalP"/>
    </source>
</evidence>